<organism evidence="2 3">
    <name type="scientific">Caecibacteroides pullorum</name>
    <dbReference type="NCBI Taxonomy" id="2725562"/>
    <lineage>
        <taxon>Bacteria</taxon>
        <taxon>Pseudomonadati</taxon>
        <taxon>Bacteroidota</taxon>
        <taxon>Bacteroidia</taxon>
        <taxon>Bacteroidales</taxon>
        <taxon>Bacteroidaceae</taxon>
        <taxon>Caecibacteroides</taxon>
    </lineage>
</organism>
<comment type="caution">
    <text evidence="2">The sequence shown here is derived from an EMBL/GenBank/DDBJ whole genome shotgun (WGS) entry which is preliminary data.</text>
</comment>
<evidence type="ECO:0000256" key="1">
    <source>
        <dbReference type="SAM" id="SignalP"/>
    </source>
</evidence>
<dbReference type="Proteomes" id="UP000698924">
    <property type="component" value="Unassembled WGS sequence"/>
</dbReference>
<keyword evidence="1" id="KW-0732">Signal</keyword>
<feature type="signal peptide" evidence="1">
    <location>
        <begin position="1"/>
        <end position="20"/>
    </location>
</feature>
<dbReference type="EMBL" id="JACJMO010000002">
    <property type="protein sequence ID" value="MBM6856413.1"/>
    <property type="molecule type" value="Genomic_DNA"/>
</dbReference>
<gene>
    <name evidence="2" type="ORF">H6D15_02130</name>
</gene>
<name>A0AA41D659_9BACT</name>
<sequence length="527" mass="60560">MKKIVCLLLLSVALCEMALAQSQYISYKPLEKENREAQLLDMGGILVYSKRGDLVITLTNVKNPIIKRNGVNEEGLYEYEILIDPSAETSQPKLEISKRGDINRTTIMASLQPNYYKAYLIEEVEKPIRVEDQTRSQDVILDEKLAEIEIETPLQDLQVAFSEALHAEKETKRKENDNSVFVTTIKIPVANLKEAETKLEEAVKKRDELYNKMLDPSAKVSEEEEQMYDKLDREEIPALEALVKEMNTIEVFAQGTNRVSIDITGIGPRSKRRYGVIVLIKKEIVHVTEYDAMLAEGVRQWNNRDYKAAKTAFVSALNAKDAPADKSLVRSNIADCDSCLIYNKYTSYALNRMAELKKQGHATQDEVKEYASSALEFIQILNNYNPCEFYTKIIDKLEKMIENIPLVIKFTVAQWVRGATGFHQGDEMKGVEVWVNNGLRHPEKKEYQSERRFKKLTEGSAFYRRIGETDAQGTIVVDLDRKALPRGFFFHSKETGKIEYVNMSKITRDSKNDYQMRQFRVMMYTKD</sequence>
<proteinExistence type="predicted"/>
<accession>A0AA41D659</accession>
<dbReference type="RefSeq" id="WP_021847237.1">
    <property type="nucleotide sequence ID" value="NZ_JAAZTS010000002.1"/>
</dbReference>
<evidence type="ECO:0000313" key="2">
    <source>
        <dbReference type="EMBL" id="MBM6856413.1"/>
    </source>
</evidence>
<feature type="chain" id="PRO_5041344083" evidence="1">
    <location>
        <begin position="21"/>
        <end position="527"/>
    </location>
</feature>
<protein>
    <submittedName>
        <fullName evidence="2">Uncharacterized protein</fullName>
    </submittedName>
</protein>
<evidence type="ECO:0000313" key="3">
    <source>
        <dbReference type="Proteomes" id="UP000698924"/>
    </source>
</evidence>
<keyword evidence="3" id="KW-1185">Reference proteome</keyword>
<reference evidence="2 3" key="1">
    <citation type="journal article" date="2021" name="Sci. Rep.">
        <title>The distribution of antibiotic resistance genes in chicken gut microbiota commensals.</title>
        <authorList>
            <person name="Juricova H."/>
            <person name="Matiasovicova J."/>
            <person name="Kubasova T."/>
            <person name="Cejkova D."/>
            <person name="Rychlik I."/>
        </authorList>
    </citation>
    <scope>NUCLEOTIDE SEQUENCE [LARGE SCALE GENOMIC DNA]</scope>
    <source>
        <strain evidence="2 3">An421</strain>
    </source>
</reference>
<dbReference type="AlphaFoldDB" id="A0AA41D659"/>